<accession>A0A8X7CBN2</accession>
<evidence type="ECO:0000313" key="1">
    <source>
        <dbReference type="EMBL" id="GFY60422.1"/>
    </source>
</evidence>
<organism evidence="1 2">
    <name type="scientific">Trichonephila inaurata madagascariensis</name>
    <dbReference type="NCBI Taxonomy" id="2747483"/>
    <lineage>
        <taxon>Eukaryota</taxon>
        <taxon>Metazoa</taxon>
        <taxon>Ecdysozoa</taxon>
        <taxon>Arthropoda</taxon>
        <taxon>Chelicerata</taxon>
        <taxon>Arachnida</taxon>
        <taxon>Araneae</taxon>
        <taxon>Araneomorphae</taxon>
        <taxon>Entelegynae</taxon>
        <taxon>Araneoidea</taxon>
        <taxon>Nephilidae</taxon>
        <taxon>Trichonephila</taxon>
        <taxon>Trichonephila inaurata</taxon>
    </lineage>
</organism>
<proteinExistence type="predicted"/>
<reference evidence="1" key="1">
    <citation type="submission" date="2020-08" db="EMBL/GenBank/DDBJ databases">
        <title>Multicomponent nature underlies the extraordinary mechanical properties of spider dragline silk.</title>
        <authorList>
            <person name="Kono N."/>
            <person name="Nakamura H."/>
            <person name="Mori M."/>
            <person name="Yoshida Y."/>
            <person name="Ohtoshi R."/>
            <person name="Malay A.D."/>
            <person name="Moran D.A.P."/>
            <person name="Tomita M."/>
            <person name="Numata K."/>
            <person name="Arakawa K."/>
        </authorList>
    </citation>
    <scope>NUCLEOTIDE SEQUENCE</scope>
</reference>
<dbReference type="AlphaFoldDB" id="A0A8X7CBN2"/>
<dbReference type="Proteomes" id="UP000886998">
    <property type="component" value="Unassembled WGS sequence"/>
</dbReference>
<name>A0A8X7CBN2_9ARAC</name>
<protein>
    <submittedName>
        <fullName evidence="1">General transcription factor II-I repeat domain-containing protein 2</fullName>
    </submittedName>
</protein>
<dbReference type="PANTHER" id="PTHR45913">
    <property type="entry name" value="EPM2A-INTERACTING PROTEIN 1"/>
    <property type="match status" value="1"/>
</dbReference>
<keyword evidence="2" id="KW-1185">Reference proteome</keyword>
<dbReference type="OrthoDB" id="6424042at2759"/>
<dbReference type="EMBL" id="BMAV01013148">
    <property type="protein sequence ID" value="GFY60422.1"/>
    <property type="molecule type" value="Genomic_DNA"/>
</dbReference>
<dbReference type="PANTHER" id="PTHR45913:SF5">
    <property type="entry name" value="GENERAL TRANSCRIPTION FACTOR II-I REPEAT DOMAIN-CONTAINING PROTEIN 2A-LIKE PROTEIN"/>
    <property type="match status" value="1"/>
</dbReference>
<evidence type="ECO:0000313" key="2">
    <source>
        <dbReference type="Proteomes" id="UP000886998"/>
    </source>
</evidence>
<comment type="caution">
    <text evidence="1">The sequence shown here is derived from an EMBL/GenBank/DDBJ whole genome shotgun (WGS) entry which is preliminary data.</text>
</comment>
<gene>
    <name evidence="1" type="primary">X975_19691</name>
    <name evidence="1" type="ORF">TNIN_379991</name>
</gene>
<sequence length="80" mass="9298">MKRFQNYSEYTESLRIVKFEALKRGLKSQQHLFTKINTAQEAATRTSFHVALEIAKRRKPFANGEMIKECVIAVAEEMFS</sequence>